<reference evidence="2 3" key="1">
    <citation type="submission" date="2017-01" db="EMBL/GenBank/DDBJ databases">
        <title>The cable genome- insights into the physiology and evolution of filamentous bacteria capable of sulfide oxidation via long distance electron transfer.</title>
        <authorList>
            <person name="Schreiber L."/>
            <person name="Bjerg J.T."/>
            <person name="Boggild A."/>
            <person name="Van De Vossenberg J."/>
            <person name="Meysman F."/>
            <person name="Nielsen L.P."/>
            <person name="Schramm A."/>
            <person name="Kjeldsen K.U."/>
        </authorList>
    </citation>
    <scope>NUCLEOTIDE SEQUENCE [LARGE SCALE GENOMIC DNA]</scope>
    <source>
        <strain evidence="2">MCF</strain>
    </source>
</reference>
<feature type="domain" description="Peptidase C14 caspase" evidence="1">
    <location>
        <begin position="26"/>
        <end position="110"/>
    </location>
</feature>
<protein>
    <submittedName>
        <fullName evidence="2">Caspase domain-containing protein</fullName>
    </submittedName>
</protein>
<evidence type="ECO:0000313" key="2">
    <source>
        <dbReference type="EMBL" id="RWX45287.1"/>
    </source>
</evidence>
<accession>A0A3S3R679</accession>
<dbReference type="InterPro" id="IPR011600">
    <property type="entry name" value="Pept_C14_caspase"/>
</dbReference>
<dbReference type="EMBL" id="MTKO01000080">
    <property type="protein sequence ID" value="RWX45287.1"/>
    <property type="molecule type" value="Genomic_DNA"/>
</dbReference>
<proteinExistence type="predicted"/>
<evidence type="ECO:0000259" key="1">
    <source>
        <dbReference type="Pfam" id="PF00656"/>
    </source>
</evidence>
<dbReference type="Gene3D" id="3.40.50.1460">
    <property type="match status" value="1"/>
</dbReference>
<comment type="caution">
    <text evidence="2">The sequence shown here is derived from an EMBL/GenBank/DDBJ whole genome shotgun (WGS) entry which is preliminary data.</text>
</comment>
<keyword evidence="3" id="KW-1185">Reference proteome</keyword>
<sequence>MTDTTERGLILGNKSADKSTSSVFKRSIAVVIGIDKYSKGIPPLSTAVNDACALAKILKKEHGYEVTLLTDEKATLARLEKEFTKKLPEKITENDRLLVYFAGHGSRQTGMTDLPVF</sequence>
<dbReference type="GO" id="GO:0006508">
    <property type="term" value="P:proteolysis"/>
    <property type="evidence" value="ECO:0007669"/>
    <property type="project" value="InterPro"/>
</dbReference>
<dbReference type="AlphaFoldDB" id="A0A3S3R679"/>
<dbReference type="SUPFAM" id="SSF52129">
    <property type="entry name" value="Caspase-like"/>
    <property type="match status" value="1"/>
</dbReference>
<name>A0A3S3R679_9BACT</name>
<gene>
    <name evidence="2" type="ORF">H206_02187</name>
</gene>
<dbReference type="InterPro" id="IPR029030">
    <property type="entry name" value="Caspase-like_dom_sf"/>
</dbReference>
<evidence type="ECO:0000313" key="3">
    <source>
        <dbReference type="Proteomes" id="UP000287853"/>
    </source>
</evidence>
<dbReference type="GO" id="GO:0004197">
    <property type="term" value="F:cysteine-type endopeptidase activity"/>
    <property type="evidence" value="ECO:0007669"/>
    <property type="project" value="InterPro"/>
</dbReference>
<dbReference type="Pfam" id="PF00656">
    <property type="entry name" value="Peptidase_C14"/>
    <property type="match status" value="1"/>
</dbReference>
<organism evidence="2 3">
    <name type="scientific">Candidatus Electrothrix aarhusensis</name>
    <dbReference type="NCBI Taxonomy" id="1859131"/>
    <lineage>
        <taxon>Bacteria</taxon>
        <taxon>Pseudomonadati</taxon>
        <taxon>Thermodesulfobacteriota</taxon>
        <taxon>Desulfobulbia</taxon>
        <taxon>Desulfobulbales</taxon>
        <taxon>Desulfobulbaceae</taxon>
        <taxon>Candidatus Electrothrix</taxon>
    </lineage>
</organism>
<dbReference type="Proteomes" id="UP000287853">
    <property type="component" value="Unassembled WGS sequence"/>
</dbReference>